<accession>A0ACA9L8R7</accession>
<reference evidence="1" key="1">
    <citation type="submission" date="2021-06" db="EMBL/GenBank/DDBJ databases">
        <authorList>
            <person name="Kallberg Y."/>
            <person name="Tangrot J."/>
            <person name="Rosling A."/>
        </authorList>
    </citation>
    <scope>NUCLEOTIDE SEQUENCE</scope>
    <source>
        <strain evidence="1">CL356</strain>
    </source>
</reference>
<protein>
    <submittedName>
        <fullName evidence="1">11391_t:CDS:1</fullName>
    </submittedName>
</protein>
<organism evidence="1 2">
    <name type="scientific">Acaulospora colombiana</name>
    <dbReference type="NCBI Taxonomy" id="27376"/>
    <lineage>
        <taxon>Eukaryota</taxon>
        <taxon>Fungi</taxon>
        <taxon>Fungi incertae sedis</taxon>
        <taxon>Mucoromycota</taxon>
        <taxon>Glomeromycotina</taxon>
        <taxon>Glomeromycetes</taxon>
        <taxon>Diversisporales</taxon>
        <taxon>Acaulosporaceae</taxon>
        <taxon>Acaulospora</taxon>
    </lineage>
</organism>
<keyword evidence="2" id="KW-1185">Reference proteome</keyword>
<name>A0ACA9L8R7_9GLOM</name>
<evidence type="ECO:0000313" key="2">
    <source>
        <dbReference type="Proteomes" id="UP000789525"/>
    </source>
</evidence>
<comment type="caution">
    <text evidence="1">The sequence shown here is derived from an EMBL/GenBank/DDBJ whole genome shotgun (WGS) entry which is preliminary data.</text>
</comment>
<dbReference type="EMBL" id="CAJVPT010005138">
    <property type="protein sequence ID" value="CAG8516666.1"/>
    <property type="molecule type" value="Genomic_DNA"/>
</dbReference>
<dbReference type="Proteomes" id="UP000789525">
    <property type="component" value="Unassembled WGS sequence"/>
</dbReference>
<evidence type="ECO:0000313" key="1">
    <source>
        <dbReference type="EMBL" id="CAG8516666.1"/>
    </source>
</evidence>
<proteinExistence type="predicted"/>
<gene>
    <name evidence="1" type="ORF">ACOLOM_LOCUS3464</name>
</gene>
<sequence length="102" mass="10734">MRAEYAPKCLASVVDFEVLLRSGASSGDFTSSGVFTSPPPLCRMIATSLAVSPPINSSVDFRLMMIRLAASQEVVISTILFSPALVQSSTPDVENAGEIVPS</sequence>